<sequence>MLSSGIPLERSVQRKVEAFQDHYEKLLQSNYEALREIKRLDEICKHKEAEMMRTFAEYDSIVSLSQQASEENAHLRLQSLEQWEEINQLSELLDTYRAQESSKLSSNWI</sequence>
<name>A0A2T3A7P9_9PEZI</name>
<proteinExistence type="predicted"/>
<gene>
    <name evidence="1" type="ORF">BD289DRAFT_434296</name>
</gene>
<evidence type="ECO:0000313" key="1">
    <source>
        <dbReference type="EMBL" id="PSR84394.1"/>
    </source>
</evidence>
<dbReference type="InParanoid" id="A0A2T3A7P9"/>
<organism evidence="1 2">
    <name type="scientific">Coniella lustricola</name>
    <dbReference type="NCBI Taxonomy" id="2025994"/>
    <lineage>
        <taxon>Eukaryota</taxon>
        <taxon>Fungi</taxon>
        <taxon>Dikarya</taxon>
        <taxon>Ascomycota</taxon>
        <taxon>Pezizomycotina</taxon>
        <taxon>Sordariomycetes</taxon>
        <taxon>Sordariomycetidae</taxon>
        <taxon>Diaporthales</taxon>
        <taxon>Schizoparmaceae</taxon>
        <taxon>Coniella</taxon>
    </lineage>
</organism>
<evidence type="ECO:0000313" key="2">
    <source>
        <dbReference type="Proteomes" id="UP000241462"/>
    </source>
</evidence>
<dbReference type="AlphaFoldDB" id="A0A2T3A7P9"/>
<dbReference type="EMBL" id="KZ678444">
    <property type="protein sequence ID" value="PSR84394.1"/>
    <property type="molecule type" value="Genomic_DNA"/>
</dbReference>
<dbReference type="Proteomes" id="UP000241462">
    <property type="component" value="Unassembled WGS sequence"/>
</dbReference>
<protein>
    <submittedName>
        <fullName evidence="1">Uncharacterized protein</fullName>
    </submittedName>
</protein>
<accession>A0A2T3A7P9</accession>
<reference evidence="1 2" key="1">
    <citation type="journal article" date="2018" name="Mycol. Prog.">
        <title>Coniella lustricola, a new species from submerged detritus.</title>
        <authorList>
            <person name="Raudabaugh D.B."/>
            <person name="Iturriaga T."/>
            <person name="Carver A."/>
            <person name="Mondo S."/>
            <person name="Pangilinan J."/>
            <person name="Lipzen A."/>
            <person name="He G."/>
            <person name="Amirebrahimi M."/>
            <person name="Grigoriev I.V."/>
            <person name="Miller A.N."/>
        </authorList>
    </citation>
    <scope>NUCLEOTIDE SEQUENCE [LARGE SCALE GENOMIC DNA]</scope>
    <source>
        <strain evidence="1 2">B22-T-1</strain>
    </source>
</reference>
<keyword evidence="2" id="KW-1185">Reference proteome</keyword>